<dbReference type="Gene3D" id="1.10.10.10">
    <property type="entry name" value="Winged helix-like DNA-binding domain superfamily/Winged helix DNA-binding domain"/>
    <property type="match status" value="1"/>
</dbReference>
<evidence type="ECO:0000256" key="4">
    <source>
        <dbReference type="ARBA" id="ARBA00023163"/>
    </source>
</evidence>
<reference evidence="7 8" key="2">
    <citation type="journal article" date="2010" name="Stand. Genomic Sci.">
        <title>Complete genome sequence of Sebaldella termitidis type strain (NCTC 11300).</title>
        <authorList>
            <person name="Harmon-Smith M."/>
            <person name="Celia L."/>
            <person name="Chertkov O."/>
            <person name="Lapidus A."/>
            <person name="Copeland A."/>
            <person name="Glavina Del Rio T."/>
            <person name="Nolan M."/>
            <person name="Lucas S."/>
            <person name="Tice H."/>
            <person name="Cheng J.F."/>
            <person name="Han C."/>
            <person name="Detter J.C."/>
            <person name="Bruce D."/>
            <person name="Goodwin L."/>
            <person name="Pitluck S."/>
            <person name="Pati A."/>
            <person name="Liolios K."/>
            <person name="Ivanova N."/>
            <person name="Mavromatis K."/>
            <person name="Mikhailova N."/>
            <person name="Chen A."/>
            <person name="Palaniappan K."/>
            <person name="Land M."/>
            <person name="Hauser L."/>
            <person name="Chang Y.J."/>
            <person name="Jeffries C.D."/>
            <person name="Brettin T."/>
            <person name="Goker M."/>
            <person name="Beck B."/>
            <person name="Bristow J."/>
            <person name="Eisen J.A."/>
            <person name="Markowitz V."/>
            <person name="Hugenholtz P."/>
            <person name="Kyrpides N.C."/>
            <person name="Klenk H.P."/>
            <person name="Chen F."/>
        </authorList>
    </citation>
    <scope>NUCLEOTIDE SEQUENCE [LARGE SCALE GENOMIC DNA]</scope>
    <source>
        <strain evidence="8">ATCC 33386 / NCTC 11300</strain>
    </source>
</reference>
<proteinExistence type="inferred from homology"/>
<dbReference type="GO" id="GO:0003677">
    <property type="term" value="F:DNA binding"/>
    <property type="evidence" value="ECO:0007669"/>
    <property type="project" value="UniProtKB-KW"/>
</dbReference>
<dbReference type="SUPFAM" id="SSF46785">
    <property type="entry name" value="Winged helix' DNA-binding domain"/>
    <property type="match status" value="1"/>
</dbReference>
<dbReference type="InterPro" id="IPR037171">
    <property type="entry name" value="NagB/RpiA_transferase-like"/>
</dbReference>
<evidence type="ECO:0000313" key="8">
    <source>
        <dbReference type="Proteomes" id="UP000000845"/>
    </source>
</evidence>
<reference evidence="8" key="1">
    <citation type="submission" date="2009-09" db="EMBL/GenBank/DDBJ databases">
        <title>The complete chromosome of Sebaldella termitidis ATCC 33386.</title>
        <authorList>
            <consortium name="US DOE Joint Genome Institute (JGI-PGF)"/>
            <person name="Lucas S."/>
            <person name="Copeland A."/>
            <person name="Lapidus A."/>
            <person name="Glavina del Rio T."/>
            <person name="Dalin E."/>
            <person name="Tice H."/>
            <person name="Bruce D."/>
            <person name="Goodwin L."/>
            <person name="Pitluck S."/>
            <person name="Kyrpides N."/>
            <person name="Mavromatis K."/>
            <person name="Ivanova N."/>
            <person name="Mikhailova N."/>
            <person name="Sims D."/>
            <person name="Meincke L."/>
            <person name="Brettin T."/>
            <person name="Detter J.C."/>
            <person name="Han C."/>
            <person name="Larimer F."/>
            <person name="Land M."/>
            <person name="Hauser L."/>
            <person name="Markowitz V."/>
            <person name="Cheng J.F."/>
            <person name="Hugenholtz P."/>
            <person name="Woyke T."/>
            <person name="Wu D."/>
            <person name="Eisen J.A."/>
        </authorList>
    </citation>
    <scope>NUCLEOTIDE SEQUENCE [LARGE SCALE GENOMIC DNA]</scope>
    <source>
        <strain evidence="8">ATCC 33386 / NCTC 11300</strain>
    </source>
</reference>
<comment type="similarity">
    <text evidence="1">Belongs to the SorC transcriptional regulatory family.</text>
</comment>
<dbReference type="AlphaFoldDB" id="D1ARS3"/>
<dbReference type="Proteomes" id="UP000000845">
    <property type="component" value="Chromosome"/>
</dbReference>
<dbReference type="InterPro" id="IPR051054">
    <property type="entry name" value="SorC_transcr_regulators"/>
</dbReference>
<name>D1ARS3_SEBTE</name>
<evidence type="ECO:0000313" key="7">
    <source>
        <dbReference type="EMBL" id="ACZ10559.1"/>
    </source>
</evidence>
<dbReference type="HOGENOM" id="CLU_054506_1_1_0"/>
<dbReference type="InterPro" id="IPR036390">
    <property type="entry name" value="WH_DNA-bd_sf"/>
</dbReference>
<dbReference type="PANTHER" id="PTHR34294">
    <property type="entry name" value="TRANSCRIPTIONAL REGULATOR-RELATED"/>
    <property type="match status" value="1"/>
</dbReference>
<dbReference type="InterPro" id="IPR036388">
    <property type="entry name" value="WH-like_DNA-bd_sf"/>
</dbReference>
<evidence type="ECO:0000259" key="5">
    <source>
        <dbReference type="Pfam" id="PF04198"/>
    </source>
</evidence>
<accession>D1ARS3</accession>
<dbReference type="RefSeq" id="WP_012863141.1">
    <property type="nucleotide sequence ID" value="NC_013517.1"/>
</dbReference>
<protein>
    <submittedName>
        <fullName evidence="7">Transcriptional regulator, DeoR family</fullName>
    </submittedName>
</protein>
<keyword evidence="3" id="KW-0238">DNA-binding</keyword>
<dbReference type="Pfam" id="PF04198">
    <property type="entry name" value="Sugar-bind"/>
    <property type="match status" value="1"/>
</dbReference>
<dbReference type="GO" id="GO:0030246">
    <property type="term" value="F:carbohydrate binding"/>
    <property type="evidence" value="ECO:0007669"/>
    <property type="project" value="InterPro"/>
</dbReference>
<dbReference type="InterPro" id="IPR007324">
    <property type="entry name" value="Sugar-bd_dom_put"/>
</dbReference>
<dbReference type="eggNOG" id="COG2390">
    <property type="taxonomic scope" value="Bacteria"/>
</dbReference>
<dbReference type="Gene3D" id="3.40.50.1360">
    <property type="match status" value="1"/>
</dbReference>
<dbReference type="Pfam" id="PF12802">
    <property type="entry name" value="MarR_2"/>
    <property type="match status" value="1"/>
</dbReference>
<keyword evidence="8" id="KW-1185">Reference proteome</keyword>
<feature type="domain" description="Sugar-binding" evidence="5">
    <location>
        <begin position="60"/>
        <end position="308"/>
    </location>
</feature>
<keyword evidence="2" id="KW-0805">Transcription regulation</keyword>
<dbReference type="InterPro" id="IPR000835">
    <property type="entry name" value="HTH_MarR-typ"/>
</dbReference>
<dbReference type="GO" id="GO:0003700">
    <property type="term" value="F:DNA-binding transcription factor activity"/>
    <property type="evidence" value="ECO:0007669"/>
    <property type="project" value="InterPro"/>
</dbReference>
<sequence>MDLQRRQLTQISFLYYEKNMTQQEISKITGLSRIKVSRLLQKAKDMGIVKITVDYSGSFLEMENKIAEKYKLKDVIIVDDSIDTNSKNMVASAAAYYLENNLTDECTVAVGWGTTLRLVQNHINPINKKILFSPIIGGHGKSQFDIHASTIASSLAKETGCSSLSLLAPAFAQTSIDKEILLNDNIIQEVLTASAKADFALFSLGNPLISDNSIEKSGYLSENDMKLLHKENALCDVVSILFLNDKGKTCCESITNRSIGIKPEELKKIPVKICVIEGASKYITAKIALEADFIDVLILDNKMAEYLLQN</sequence>
<gene>
    <name evidence="7" type="ordered locus">Sterm_3725</name>
</gene>
<evidence type="ECO:0000256" key="3">
    <source>
        <dbReference type="ARBA" id="ARBA00023125"/>
    </source>
</evidence>
<feature type="domain" description="HTH marR-type" evidence="6">
    <location>
        <begin position="2"/>
        <end position="51"/>
    </location>
</feature>
<organism evidence="7 8">
    <name type="scientific">Sebaldella termitidis (strain ATCC 33386 / NCTC 11300)</name>
    <dbReference type="NCBI Taxonomy" id="526218"/>
    <lineage>
        <taxon>Bacteria</taxon>
        <taxon>Fusobacteriati</taxon>
        <taxon>Fusobacteriota</taxon>
        <taxon>Fusobacteriia</taxon>
        <taxon>Fusobacteriales</taxon>
        <taxon>Leptotrichiaceae</taxon>
        <taxon>Sebaldella</taxon>
    </lineage>
</organism>
<evidence type="ECO:0000256" key="2">
    <source>
        <dbReference type="ARBA" id="ARBA00023015"/>
    </source>
</evidence>
<dbReference type="SUPFAM" id="SSF100950">
    <property type="entry name" value="NagB/RpiA/CoA transferase-like"/>
    <property type="match status" value="1"/>
</dbReference>
<dbReference type="KEGG" id="str:Sterm_3725"/>
<keyword evidence="4" id="KW-0804">Transcription</keyword>
<evidence type="ECO:0000256" key="1">
    <source>
        <dbReference type="ARBA" id="ARBA00010466"/>
    </source>
</evidence>
<dbReference type="EMBL" id="CP001739">
    <property type="protein sequence ID" value="ACZ10559.1"/>
    <property type="molecule type" value="Genomic_DNA"/>
</dbReference>
<evidence type="ECO:0000259" key="6">
    <source>
        <dbReference type="Pfam" id="PF12802"/>
    </source>
</evidence>